<keyword evidence="2" id="KW-1133">Transmembrane helix</keyword>
<dbReference type="AlphaFoldDB" id="A0A291GNR0"/>
<dbReference type="EMBL" id="CP023563">
    <property type="protein sequence ID" value="ATG51594.1"/>
    <property type="molecule type" value="Genomic_DNA"/>
</dbReference>
<dbReference type="Proteomes" id="UP000218165">
    <property type="component" value="Chromosome"/>
</dbReference>
<gene>
    <name evidence="3" type="ORF">CFK38_08700</name>
</gene>
<sequence length="140" mass="14489">MPSESRSSARAVDAEDPGPRSRTPVAALLSVEALLLAATATYCFIGVSGGILDARFGIGLGMFLLLFALGLGVAARSILAKGRFGLGFGITWQLFQGLIGASLLRGGLYWQGALALLLATVLFVLLTRLVRSTPLPGGEA</sequence>
<feature type="region of interest" description="Disordered" evidence="1">
    <location>
        <begin position="1"/>
        <end position="21"/>
    </location>
</feature>
<accession>A0A291GNR0</accession>
<evidence type="ECO:0000313" key="3">
    <source>
        <dbReference type="EMBL" id="ATG51594.1"/>
    </source>
</evidence>
<organism evidence="3 4">
    <name type="scientific">Brachybacterium vulturis</name>
    <dbReference type="NCBI Taxonomy" id="2017484"/>
    <lineage>
        <taxon>Bacteria</taxon>
        <taxon>Bacillati</taxon>
        <taxon>Actinomycetota</taxon>
        <taxon>Actinomycetes</taxon>
        <taxon>Micrococcales</taxon>
        <taxon>Dermabacteraceae</taxon>
        <taxon>Brachybacterium</taxon>
    </lineage>
</organism>
<keyword evidence="4" id="KW-1185">Reference proteome</keyword>
<reference evidence="4" key="1">
    <citation type="submission" date="2017-09" db="EMBL/GenBank/DDBJ databases">
        <title>Brachybacterium sp. VM2412.</title>
        <authorList>
            <person name="Tak E.J."/>
            <person name="Bae J.-W."/>
        </authorList>
    </citation>
    <scope>NUCLEOTIDE SEQUENCE [LARGE SCALE GENOMIC DNA]</scope>
    <source>
        <strain evidence="4">VM2412</strain>
    </source>
</reference>
<keyword evidence="2" id="KW-0472">Membrane</keyword>
<dbReference type="RefSeq" id="WP_096802718.1">
    <property type="nucleotide sequence ID" value="NZ_CP023563.1"/>
</dbReference>
<evidence type="ECO:0000256" key="1">
    <source>
        <dbReference type="SAM" id="MobiDB-lite"/>
    </source>
</evidence>
<keyword evidence="2" id="KW-0812">Transmembrane</keyword>
<feature type="transmembrane region" description="Helical" evidence="2">
    <location>
        <begin position="25"/>
        <end position="52"/>
    </location>
</feature>
<feature type="transmembrane region" description="Helical" evidence="2">
    <location>
        <begin position="86"/>
        <end position="104"/>
    </location>
</feature>
<name>A0A291GNR0_9MICO</name>
<feature type="transmembrane region" description="Helical" evidence="2">
    <location>
        <begin position="58"/>
        <end position="79"/>
    </location>
</feature>
<feature type="transmembrane region" description="Helical" evidence="2">
    <location>
        <begin position="110"/>
        <end position="130"/>
    </location>
</feature>
<dbReference type="KEGG" id="brz:CFK38_08700"/>
<protein>
    <submittedName>
        <fullName evidence="3">Uncharacterized protein</fullName>
    </submittedName>
</protein>
<evidence type="ECO:0000313" key="4">
    <source>
        <dbReference type="Proteomes" id="UP000218165"/>
    </source>
</evidence>
<dbReference type="OrthoDB" id="4794272at2"/>
<evidence type="ECO:0000256" key="2">
    <source>
        <dbReference type="SAM" id="Phobius"/>
    </source>
</evidence>
<proteinExistence type="predicted"/>